<evidence type="ECO:0000256" key="3">
    <source>
        <dbReference type="ARBA" id="ARBA00022912"/>
    </source>
</evidence>
<evidence type="ECO:0000313" key="6">
    <source>
        <dbReference type="EMBL" id="CAG9560131.1"/>
    </source>
</evidence>
<gene>
    <name evidence="6" type="ORF">DCHRY22_LOCUS1851</name>
</gene>
<dbReference type="GO" id="GO:0004721">
    <property type="term" value="F:phosphoprotein phosphatase activity"/>
    <property type="evidence" value="ECO:0007669"/>
    <property type="project" value="UniProtKB-KW"/>
</dbReference>
<dbReference type="InterPro" id="IPR020422">
    <property type="entry name" value="TYR_PHOSPHATASE_DUAL_dom"/>
</dbReference>
<proteinExistence type="inferred from homology"/>
<dbReference type="GO" id="GO:0005737">
    <property type="term" value="C:cytoplasm"/>
    <property type="evidence" value="ECO:0007669"/>
    <property type="project" value="TreeGrafter"/>
</dbReference>
<dbReference type="PROSITE" id="PS50054">
    <property type="entry name" value="TYR_PHOSPHATASE_DUAL"/>
    <property type="match status" value="1"/>
</dbReference>
<dbReference type="InterPro" id="IPR029021">
    <property type="entry name" value="Prot-tyrosine_phosphatase-like"/>
</dbReference>
<feature type="domain" description="Tyrosine-protein phosphatase" evidence="4">
    <location>
        <begin position="45"/>
        <end position="184"/>
    </location>
</feature>
<feature type="domain" description="Tyrosine specific protein phosphatases" evidence="5">
    <location>
        <begin position="104"/>
        <end position="163"/>
    </location>
</feature>
<dbReference type="EMBL" id="CAKASE010000045">
    <property type="protein sequence ID" value="CAG9560131.1"/>
    <property type="molecule type" value="Genomic_DNA"/>
</dbReference>
<comment type="caution">
    <text evidence="6">The sequence shown here is derived from an EMBL/GenBank/DDBJ whole genome shotgun (WGS) entry which is preliminary data.</text>
</comment>
<keyword evidence="7" id="KW-1185">Reference proteome</keyword>
<dbReference type="PROSITE" id="PS50056">
    <property type="entry name" value="TYR_PHOSPHATASE_2"/>
    <property type="match status" value="1"/>
</dbReference>
<accession>A0A8J2QFA6</accession>
<dbReference type="OrthoDB" id="285418at2759"/>
<dbReference type="AlphaFoldDB" id="A0A8J2QFA6"/>
<dbReference type="PANTHER" id="PTHR45961">
    <property type="entry name" value="IP21249P"/>
    <property type="match status" value="1"/>
</dbReference>
<dbReference type="SUPFAM" id="SSF52799">
    <property type="entry name" value="(Phosphotyrosine protein) phosphatases II"/>
    <property type="match status" value="1"/>
</dbReference>
<reference evidence="6" key="1">
    <citation type="submission" date="2021-09" db="EMBL/GenBank/DDBJ databases">
        <authorList>
            <person name="Martin H S."/>
        </authorList>
    </citation>
    <scope>NUCLEOTIDE SEQUENCE</scope>
</reference>
<evidence type="ECO:0000256" key="1">
    <source>
        <dbReference type="ARBA" id="ARBA00008601"/>
    </source>
</evidence>
<dbReference type="CDD" id="cd14514">
    <property type="entry name" value="DUSP14-like"/>
    <property type="match status" value="1"/>
</dbReference>
<dbReference type="InterPro" id="IPR000387">
    <property type="entry name" value="Tyr_Pase_dom"/>
</dbReference>
<dbReference type="SMART" id="SM00195">
    <property type="entry name" value="DSPc"/>
    <property type="match status" value="1"/>
</dbReference>
<name>A0A8J2QFA6_9NEOP</name>
<sequence length="224" mass="25515">MVFFCEMKVLTAEDKVACVGNENEPRVDVDTKLTKEELNRGCPLGVSRVIDSVYICGAHSLPGAVRALRPGLVVNAAPELPPPPEDYVPRHYVPLLDTPNSDMHPYMERVADLINDVVSNGEVVLVHCVAGISRSVTLCLAYLIKWHKMTLCDAYRHMKLRRPQVRPNTGFFKQLIKFEERLFGEASVKMIYCEAIDKEIPDVYEPDYRGMTWFRQRYGPIENM</sequence>
<organism evidence="6 7">
    <name type="scientific">Danaus chrysippus</name>
    <name type="common">African queen</name>
    <dbReference type="NCBI Taxonomy" id="151541"/>
    <lineage>
        <taxon>Eukaryota</taxon>
        <taxon>Metazoa</taxon>
        <taxon>Ecdysozoa</taxon>
        <taxon>Arthropoda</taxon>
        <taxon>Hexapoda</taxon>
        <taxon>Insecta</taxon>
        <taxon>Pterygota</taxon>
        <taxon>Neoptera</taxon>
        <taxon>Endopterygota</taxon>
        <taxon>Lepidoptera</taxon>
        <taxon>Glossata</taxon>
        <taxon>Ditrysia</taxon>
        <taxon>Papilionoidea</taxon>
        <taxon>Nymphalidae</taxon>
        <taxon>Danainae</taxon>
        <taxon>Danaini</taxon>
        <taxon>Danaina</taxon>
        <taxon>Danaus</taxon>
        <taxon>Anosia</taxon>
    </lineage>
</organism>
<dbReference type="PANTHER" id="PTHR45961:SF6">
    <property type="entry name" value="IP21249P"/>
    <property type="match status" value="1"/>
</dbReference>
<dbReference type="Gene3D" id="3.90.190.10">
    <property type="entry name" value="Protein tyrosine phosphatase superfamily"/>
    <property type="match status" value="1"/>
</dbReference>
<protein>
    <submittedName>
        <fullName evidence="6">(African queen) hypothetical protein</fullName>
    </submittedName>
</protein>
<evidence type="ECO:0000259" key="4">
    <source>
        <dbReference type="PROSITE" id="PS50054"/>
    </source>
</evidence>
<dbReference type="Pfam" id="PF00782">
    <property type="entry name" value="DSPc"/>
    <property type="match status" value="1"/>
</dbReference>
<keyword evidence="2" id="KW-0378">Hydrolase</keyword>
<evidence type="ECO:0000313" key="7">
    <source>
        <dbReference type="Proteomes" id="UP000789524"/>
    </source>
</evidence>
<dbReference type="Proteomes" id="UP000789524">
    <property type="component" value="Unassembled WGS sequence"/>
</dbReference>
<dbReference type="InterPro" id="IPR052103">
    <property type="entry name" value="Dual_spec_Phospatases"/>
</dbReference>
<evidence type="ECO:0000259" key="5">
    <source>
        <dbReference type="PROSITE" id="PS50056"/>
    </source>
</evidence>
<dbReference type="InterPro" id="IPR000340">
    <property type="entry name" value="Dual-sp_phosphatase_cat-dom"/>
</dbReference>
<evidence type="ECO:0000256" key="2">
    <source>
        <dbReference type="ARBA" id="ARBA00022801"/>
    </source>
</evidence>
<comment type="similarity">
    <text evidence="1">Belongs to the protein-tyrosine phosphatase family. Non-receptor class dual specificity subfamily.</text>
</comment>
<keyword evidence="3" id="KW-0904">Protein phosphatase</keyword>